<feature type="domain" description="Zinc finger Ogr/Delta-type" evidence="1">
    <location>
        <begin position="117"/>
        <end position="162"/>
    </location>
</feature>
<evidence type="ECO:0000313" key="3">
    <source>
        <dbReference type="Proteomes" id="UP000031668"/>
    </source>
</evidence>
<dbReference type="EMBL" id="JWZT01000038">
    <property type="protein sequence ID" value="KII75095.1"/>
    <property type="molecule type" value="Genomic_DNA"/>
</dbReference>
<comment type="caution">
    <text evidence="2">The sequence shown here is derived from an EMBL/GenBank/DDBJ whole genome shotgun (WGS) entry which is preliminary data.</text>
</comment>
<evidence type="ECO:0000313" key="2">
    <source>
        <dbReference type="EMBL" id="KII75095.1"/>
    </source>
</evidence>
<gene>
    <name evidence="2" type="ORF">RF11_04887</name>
</gene>
<evidence type="ECO:0000259" key="1">
    <source>
        <dbReference type="Pfam" id="PF04606"/>
    </source>
</evidence>
<dbReference type="Proteomes" id="UP000031668">
    <property type="component" value="Unassembled WGS sequence"/>
</dbReference>
<organism evidence="2 3">
    <name type="scientific">Thelohanellus kitauei</name>
    <name type="common">Myxosporean</name>
    <dbReference type="NCBI Taxonomy" id="669202"/>
    <lineage>
        <taxon>Eukaryota</taxon>
        <taxon>Metazoa</taxon>
        <taxon>Cnidaria</taxon>
        <taxon>Myxozoa</taxon>
        <taxon>Myxosporea</taxon>
        <taxon>Bivalvulida</taxon>
        <taxon>Platysporina</taxon>
        <taxon>Myxobolidae</taxon>
        <taxon>Thelohanellus</taxon>
    </lineage>
</organism>
<accession>A0A0C2NFG1</accession>
<sequence>MFVNIPDGKPDGIKLIPVGDIATKDEFAAIKGITAQDVLTSHRFPAALAGIIPTNGGGGLGDPEKYDATYARNEVLPLCELIQDAINSAGLPRSLWVDFRENAVDLDRKGGVMRVYCKECGQRGRITKTNRLSDDVSDLYCQCTDAECGHSWVATLSFAHTLSPSAKTTNQLVLSLMGSLTPEGRQLVLQGLKYNKI</sequence>
<keyword evidence="3" id="KW-1185">Reference proteome</keyword>
<protein>
    <submittedName>
        <fullName evidence="2">Putative portal protein</fullName>
    </submittedName>
</protein>
<name>A0A0C2NFG1_THEKT</name>
<reference evidence="2 3" key="1">
    <citation type="journal article" date="2014" name="Genome Biol. Evol.">
        <title>The genome of the myxosporean Thelohanellus kitauei shows adaptations to nutrient acquisition within its fish host.</title>
        <authorList>
            <person name="Yang Y."/>
            <person name="Xiong J."/>
            <person name="Zhou Z."/>
            <person name="Huo F."/>
            <person name="Miao W."/>
            <person name="Ran C."/>
            <person name="Liu Y."/>
            <person name="Zhang J."/>
            <person name="Feng J."/>
            <person name="Wang M."/>
            <person name="Wang M."/>
            <person name="Wang L."/>
            <person name="Yao B."/>
        </authorList>
    </citation>
    <scope>NUCLEOTIDE SEQUENCE [LARGE SCALE GENOMIC DNA]</scope>
    <source>
        <strain evidence="2">Wuqing</strain>
    </source>
</reference>
<dbReference type="InterPro" id="IPR007684">
    <property type="entry name" value="Znf_Ogr/Delta"/>
</dbReference>
<dbReference type="AlphaFoldDB" id="A0A0C2NFG1"/>
<dbReference type="OrthoDB" id="5583398at2759"/>
<dbReference type="Pfam" id="PF04606">
    <property type="entry name" value="Ogr_Delta"/>
    <property type="match status" value="1"/>
</dbReference>
<proteinExistence type="predicted"/>